<gene>
    <name evidence="2" type="ORF">DFR50_14242</name>
</gene>
<evidence type="ECO:0000313" key="3">
    <source>
        <dbReference type="Proteomes" id="UP000253529"/>
    </source>
</evidence>
<dbReference type="EMBL" id="QNRK01000042">
    <property type="protein sequence ID" value="RBP03794.1"/>
    <property type="molecule type" value="Genomic_DNA"/>
</dbReference>
<evidence type="ECO:0000259" key="1">
    <source>
        <dbReference type="Pfam" id="PF18454"/>
    </source>
</evidence>
<sequence length="277" mass="27717">MSEQLQLRRGTAASVATFTPAQGELAVDTTYYKLYVGDGATAGGWSVAMAQRRALAASGTTILGTDRIIAHTTLSGAVTDTLPAASAFPVGERLLVIDESGSCSTTNTITVQRAGSDTIGGGVTSIAVNVPYGFLALESNGSNAWTVTDSFLAAQAPHGASMQFAVLEITSGALSGALVTLSNVVPANCIVFSVGAYVTTTITGATSYSVGWNGPGGSSSTFGSGLSLPAGSANYGLIGPTANYSLANLTLTPAGGNFTAGAVRLSIHLAFCNPSSS</sequence>
<dbReference type="InterPro" id="IPR036240">
    <property type="entry name" value="Gp9-like_sf"/>
</dbReference>
<dbReference type="SUPFAM" id="SSF50017">
    <property type="entry name" value="gp9"/>
    <property type="match status" value="1"/>
</dbReference>
<dbReference type="Gene3D" id="2.10.10.30">
    <property type="match status" value="1"/>
</dbReference>
<protein>
    <recommendedName>
        <fullName evidence="1">Major tropism determinant N-terminal domain-containing protein</fullName>
    </recommendedName>
</protein>
<proteinExistence type="predicted"/>
<dbReference type="Pfam" id="PF18454">
    <property type="entry name" value="Mtd_N"/>
    <property type="match status" value="1"/>
</dbReference>
<reference evidence="2 3" key="1">
    <citation type="submission" date="2018-06" db="EMBL/GenBank/DDBJ databases">
        <title>Genomic Encyclopedia of Type Strains, Phase IV (KMG-IV): sequencing the most valuable type-strain genomes for metagenomic binning, comparative biology and taxonomic classification.</title>
        <authorList>
            <person name="Goeker M."/>
        </authorList>
    </citation>
    <scope>NUCLEOTIDE SEQUENCE [LARGE SCALE GENOMIC DNA]</scope>
    <source>
        <strain evidence="2 3">DSM 24875</strain>
    </source>
</reference>
<name>A0A366ENE3_9HYPH</name>
<dbReference type="InterPro" id="IPR041352">
    <property type="entry name" value="Mtd_N"/>
</dbReference>
<feature type="domain" description="Major tropism determinant N-terminal" evidence="1">
    <location>
        <begin position="6"/>
        <end position="41"/>
    </location>
</feature>
<organism evidence="2 3">
    <name type="scientific">Roseiarcus fermentans</name>
    <dbReference type="NCBI Taxonomy" id="1473586"/>
    <lineage>
        <taxon>Bacteria</taxon>
        <taxon>Pseudomonadati</taxon>
        <taxon>Pseudomonadota</taxon>
        <taxon>Alphaproteobacteria</taxon>
        <taxon>Hyphomicrobiales</taxon>
        <taxon>Roseiarcaceae</taxon>
        <taxon>Roseiarcus</taxon>
    </lineage>
</organism>
<dbReference type="AlphaFoldDB" id="A0A366ENE3"/>
<keyword evidence="3" id="KW-1185">Reference proteome</keyword>
<evidence type="ECO:0000313" key="2">
    <source>
        <dbReference type="EMBL" id="RBP03794.1"/>
    </source>
</evidence>
<comment type="caution">
    <text evidence="2">The sequence shown here is derived from an EMBL/GenBank/DDBJ whole genome shotgun (WGS) entry which is preliminary data.</text>
</comment>
<dbReference type="RefSeq" id="WP_113892559.1">
    <property type="nucleotide sequence ID" value="NZ_QNRK01000042.1"/>
</dbReference>
<dbReference type="Proteomes" id="UP000253529">
    <property type="component" value="Unassembled WGS sequence"/>
</dbReference>
<accession>A0A366ENE3</accession>
<dbReference type="OrthoDB" id="564699at2"/>